<gene>
    <name evidence="8" type="ORF">IAC29_07815</name>
</gene>
<dbReference type="PANTHER" id="PTHR30352:SF2">
    <property type="entry name" value="ANAEROBIC RIBONUCLEOSIDE-TRIPHOSPHATE REDUCTASE-ACTIVATING PROTEIN"/>
    <property type="match status" value="1"/>
</dbReference>
<comment type="cofactor">
    <cofactor evidence="1">
        <name>[4Fe-4S] cluster</name>
        <dbReference type="ChEBI" id="CHEBI:49883"/>
    </cofactor>
</comment>
<organism evidence="8 9">
    <name type="scientific">Candidatus Cryptobacteroides merdigallinarum</name>
    <dbReference type="NCBI Taxonomy" id="2840770"/>
    <lineage>
        <taxon>Bacteria</taxon>
        <taxon>Pseudomonadati</taxon>
        <taxon>Bacteroidota</taxon>
        <taxon>Bacteroidia</taxon>
        <taxon>Bacteroidales</taxon>
        <taxon>Candidatus Cryptobacteroides</taxon>
    </lineage>
</organism>
<keyword evidence="6" id="KW-0411">Iron-sulfur</keyword>
<dbReference type="GO" id="GO:0051539">
    <property type="term" value="F:4 iron, 4 sulfur cluster binding"/>
    <property type="evidence" value="ECO:0007669"/>
    <property type="project" value="UniProtKB-KW"/>
</dbReference>
<dbReference type="InterPro" id="IPR007197">
    <property type="entry name" value="rSAM"/>
</dbReference>
<dbReference type="SFLD" id="SFLDF00299">
    <property type="entry name" value="anaerobic_ribonucleoside-triph"/>
    <property type="match status" value="1"/>
</dbReference>
<keyword evidence="2" id="KW-0004">4Fe-4S</keyword>
<dbReference type="PANTHER" id="PTHR30352">
    <property type="entry name" value="PYRUVATE FORMATE-LYASE-ACTIVATING ENZYME"/>
    <property type="match status" value="1"/>
</dbReference>
<evidence type="ECO:0000256" key="5">
    <source>
        <dbReference type="ARBA" id="ARBA00023004"/>
    </source>
</evidence>
<evidence type="ECO:0000256" key="3">
    <source>
        <dbReference type="ARBA" id="ARBA00022691"/>
    </source>
</evidence>
<dbReference type="Gene3D" id="3.20.20.70">
    <property type="entry name" value="Aldolase class I"/>
    <property type="match status" value="1"/>
</dbReference>
<reference evidence="8" key="2">
    <citation type="journal article" date="2021" name="PeerJ">
        <title>Extensive microbial diversity within the chicken gut microbiome revealed by metagenomics and culture.</title>
        <authorList>
            <person name="Gilroy R."/>
            <person name="Ravi A."/>
            <person name="Getino M."/>
            <person name="Pursley I."/>
            <person name="Horton D.L."/>
            <person name="Alikhan N.F."/>
            <person name="Baker D."/>
            <person name="Gharbi K."/>
            <person name="Hall N."/>
            <person name="Watson M."/>
            <person name="Adriaenssens E.M."/>
            <person name="Foster-Nyarko E."/>
            <person name="Jarju S."/>
            <person name="Secka A."/>
            <person name="Antonio M."/>
            <person name="Oren A."/>
            <person name="Chaudhuri R.R."/>
            <person name="La Ragione R."/>
            <person name="Hildebrand F."/>
            <person name="Pallen M.J."/>
        </authorList>
    </citation>
    <scope>NUCLEOTIDE SEQUENCE</scope>
    <source>
        <strain evidence="8">20514</strain>
    </source>
</reference>
<evidence type="ECO:0000256" key="1">
    <source>
        <dbReference type="ARBA" id="ARBA00001966"/>
    </source>
</evidence>
<dbReference type="SFLD" id="SFLDG01066">
    <property type="entry name" value="organic_radical-activating_enz"/>
    <property type="match status" value="1"/>
</dbReference>
<keyword evidence="3" id="KW-0949">S-adenosyl-L-methionine</keyword>
<dbReference type="InterPro" id="IPR012837">
    <property type="entry name" value="NrdG"/>
</dbReference>
<dbReference type="SFLD" id="SFLDS00029">
    <property type="entry name" value="Radical_SAM"/>
    <property type="match status" value="1"/>
</dbReference>
<dbReference type="AlphaFoldDB" id="A0A9D9HCI2"/>
<name>A0A9D9HCI2_9BACT</name>
<protein>
    <submittedName>
        <fullName evidence="8">Radical SAM protein</fullName>
    </submittedName>
</protein>
<dbReference type="SFLD" id="SFLDG01063">
    <property type="entry name" value="activating_enzymes__group_1"/>
    <property type="match status" value="1"/>
</dbReference>
<evidence type="ECO:0000313" key="8">
    <source>
        <dbReference type="EMBL" id="MBO8449160.1"/>
    </source>
</evidence>
<keyword evidence="4" id="KW-0479">Metal-binding</keyword>
<dbReference type="InterPro" id="IPR058240">
    <property type="entry name" value="rSAM_sf"/>
</dbReference>
<dbReference type="SUPFAM" id="SSF102114">
    <property type="entry name" value="Radical SAM enzymes"/>
    <property type="match status" value="1"/>
</dbReference>
<evidence type="ECO:0000256" key="4">
    <source>
        <dbReference type="ARBA" id="ARBA00022723"/>
    </source>
</evidence>
<keyword evidence="5" id="KW-0408">Iron</keyword>
<evidence type="ECO:0000313" key="9">
    <source>
        <dbReference type="Proteomes" id="UP000810252"/>
    </source>
</evidence>
<dbReference type="InterPro" id="IPR034457">
    <property type="entry name" value="Organic_radical-activating"/>
</dbReference>
<dbReference type="GO" id="GO:0004748">
    <property type="term" value="F:ribonucleoside-diphosphate reductase activity, thioredoxin disulfide as acceptor"/>
    <property type="evidence" value="ECO:0007669"/>
    <property type="project" value="TreeGrafter"/>
</dbReference>
<sequence length="192" mass="20764">MTLNVFDICREGTHVLGPGNRYVIWVQGCRQRCPHCMTPESRDLEGGTAIDTGDLAADIVLARGIDGITVSGGEPFLQAEALADLLSRVRASRPEMTVIVYTGYAFAELQDMEGAGKLIALSDIIIDGRYIDRLNDNRGIRGSGNQRVIAVTGRLDAYIPEMESGARKQQMVANPDGTFSSIGVPPRGNLKQ</sequence>
<accession>A0A9D9HCI2</accession>
<comment type="caution">
    <text evidence="8">The sequence shown here is derived from an EMBL/GenBank/DDBJ whole genome shotgun (WGS) entry which is preliminary data.</text>
</comment>
<dbReference type="InterPro" id="IPR013785">
    <property type="entry name" value="Aldolase_TIM"/>
</dbReference>
<dbReference type="CDD" id="cd01335">
    <property type="entry name" value="Radical_SAM"/>
    <property type="match status" value="1"/>
</dbReference>
<dbReference type="Pfam" id="PF13353">
    <property type="entry name" value="Fer4_12"/>
    <property type="match status" value="1"/>
</dbReference>
<reference evidence="8" key="1">
    <citation type="submission" date="2020-10" db="EMBL/GenBank/DDBJ databases">
        <authorList>
            <person name="Gilroy R."/>
        </authorList>
    </citation>
    <scope>NUCLEOTIDE SEQUENCE</scope>
    <source>
        <strain evidence="8">20514</strain>
    </source>
</reference>
<dbReference type="Proteomes" id="UP000810252">
    <property type="component" value="Unassembled WGS sequence"/>
</dbReference>
<proteinExistence type="predicted"/>
<dbReference type="EMBL" id="JADIMQ010000112">
    <property type="protein sequence ID" value="MBO8449160.1"/>
    <property type="molecule type" value="Genomic_DNA"/>
</dbReference>
<feature type="region of interest" description="Disordered" evidence="7">
    <location>
        <begin position="166"/>
        <end position="192"/>
    </location>
</feature>
<evidence type="ECO:0000256" key="6">
    <source>
        <dbReference type="ARBA" id="ARBA00023014"/>
    </source>
</evidence>
<evidence type="ECO:0000256" key="7">
    <source>
        <dbReference type="SAM" id="MobiDB-lite"/>
    </source>
</evidence>
<dbReference type="GO" id="GO:0046872">
    <property type="term" value="F:metal ion binding"/>
    <property type="evidence" value="ECO:0007669"/>
    <property type="project" value="UniProtKB-KW"/>
</dbReference>
<evidence type="ECO:0000256" key="2">
    <source>
        <dbReference type="ARBA" id="ARBA00022485"/>
    </source>
</evidence>
<dbReference type="GO" id="GO:0043365">
    <property type="term" value="F:[formate-C-acetyltransferase]-activating enzyme activity"/>
    <property type="evidence" value="ECO:0007669"/>
    <property type="project" value="InterPro"/>
</dbReference>